<dbReference type="PANTHER" id="PTHR37540:SF5">
    <property type="entry name" value="TRANSCRIPTION FACTOR DOMAIN-CONTAINING PROTEIN"/>
    <property type="match status" value="1"/>
</dbReference>
<gene>
    <name evidence="2" type="ORF">BU16DRAFT_548514</name>
</gene>
<feature type="compositionally biased region" description="Low complexity" evidence="1">
    <location>
        <begin position="69"/>
        <end position="100"/>
    </location>
</feature>
<protein>
    <recommendedName>
        <fullName evidence="4">Transcription factor domain-containing protein</fullName>
    </recommendedName>
</protein>
<dbReference type="InterPro" id="IPR021858">
    <property type="entry name" value="Fun_TF"/>
</dbReference>
<dbReference type="AlphaFoldDB" id="A0A6A6R639"/>
<name>A0A6A6R639_9PEZI</name>
<feature type="region of interest" description="Disordered" evidence="1">
    <location>
        <begin position="1"/>
        <end position="100"/>
    </location>
</feature>
<feature type="compositionally biased region" description="Basic and acidic residues" evidence="1">
    <location>
        <begin position="1"/>
        <end position="15"/>
    </location>
</feature>
<dbReference type="Pfam" id="PF11951">
    <property type="entry name" value="Fungal_trans_2"/>
    <property type="match status" value="1"/>
</dbReference>
<proteinExistence type="predicted"/>
<evidence type="ECO:0000256" key="1">
    <source>
        <dbReference type="SAM" id="MobiDB-lite"/>
    </source>
</evidence>
<feature type="compositionally biased region" description="Low complexity" evidence="1">
    <location>
        <begin position="16"/>
        <end position="25"/>
    </location>
</feature>
<organism evidence="2 3">
    <name type="scientific">Lophium mytilinum</name>
    <dbReference type="NCBI Taxonomy" id="390894"/>
    <lineage>
        <taxon>Eukaryota</taxon>
        <taxon>Fungi</taxon>
        <taxon>Dikarya</taxon>
        <taxon>Ascomycota</taxon>
        <taxon>Pezizomycotina</taxon>
        <taxon>Dothideomycetes</taxon>
        <taxon>Pleosporomycetidae</taxon>
        <taxon>Mytilinidiales</taxon>
        <taxon>Mytilinidiaceae</taxon>
        <taxon>Lophium</taxon>
    </lineage>
</organism>
<dbReference type="EMBL" id="MU004185">
    <property type="protein sequence ID" value="KAF2498947.1"/>
    <property type="molecule type" value="Genomic_DNA"/>
</dbReference>
<dbReference type="Proteomes" id="UP000799750">
    <property type="component" value="Unassembled WGS sequence"/>
</dbReference>
<dbReference type="PANTHER" id="PTHR37540">
    <property type="entry name" value="TRANSCRIPTION FACTOR (ACR-2), PUTATIVE-RELATED-RELATED"/>
    <property type="match status" value="1"/>
</dbReference>
<sequence length="634" mass="70036">MEDRKGIPSKGKEKSSQQQAQPPQAFLFIDSSKPAQGSRQGRRNARSFVMQRARRERPWSTSKNAGKQASARRSSDSASVGTPDAPLTQPTTPQTPADLPSVGDIEYAQYGSYTDNSVFLSKQTVCIECQIFTCQPGQSLCPRCILLPPSASFRTAGIVSEGLLDPFGSFPVEVDSRVSELLTHFLSVMSPGTIAVDIRHQSDLIRTDWFGRALGNSAFMHSLLCAAAVHLYIVGKGSYFSIVYHKAQAVAAINAALSDPELGISDGNIAAVFNLLCVEESLLLPFFHDETSGEGEEPNQRMIHLNGLRRMVELRGGLRAIRTHRCLQAFILWHSTAHAIASFEPPYLSPLDPTHSSRNPNSSAYRPGISQHFINLCRAANIRDSLIELVDDLLNFAADLNAWFEDPACPLDPLDIQNHSSVLECLFLRWLRNDSNAESVRMPIEEALCIALLIFVVGVSEAVSPNAEPHYLHFPLSIRLQEALRAICRQDWMASPDLLLWILSIGAIATLGAHDFSWFIRQLTVACGEFGIASSCALIARLQQCVWVGFKLNPAAKRLWDEISLLRLGPLAISTDIYSTGPLQFQVPDVDYHRWQTKTWFDFEGPIIPKPIGASVFGDEGLYDAGLFYVRITP</sequence>
<evidence type="ECO:0000313" key="2">
    <source>
        <dbReference type="EMBL" id="KAF2498947.1"/>
    </source>
</evidence>
<evidence type="ECO:0000313" key="3">
    <source>
        <dbReference type="Proteomes" id="UP000799750"/>
    </source>
</evidence>
<reference evidence="2" key="1">
    <citation type="journal article" date="2020" name="Stud. Mycol.">
        <title>101 Dothideomycetes genomes: a test case for predicting lifestyles and emergence of pathogens.</title>
        <authorList>
            <person name="Haridas S."/>
            <person name="Albert R."/>
            <person name="Binder M."/>
            <person name="Bloem J."/>
            <person name="Labutti K."/>
            <person name="Salamov A."/>
            <person name="Andreopoulos B."/>
            <person name="Baker S."/>
            <person name="Barry K."/>
            <person name="Bills G."/>
            <person name="Bluhm B."/>
            <person name="Cannon C."/>
            <person name="Castanera R."/>
            <person name="Culley D."/>
            <person name="Daum C."/>
            <person name="Ezra D."/>
            <person name="Gonzalez J."/>
            <person name="Henrissat B."/>
            <person name="Kuo A."/>
            <person name="Liang C."/>
            <person name="Lipzen A."/>
            <person name="Lutzoni F."/>
            <person name="Magnuson J."/>
            <person name="Mondo S."/>
            <person name="Nolan M."/>
            <person name="Ohm R."/>
            <person name="Pangilinan J."/>
            <person name="Park H.-J."/>
            <person name="Ramirez L."/>
            <person name="Alfaro M."/>
            <person name="Sun H."/>
            <person name="Tritt A."/>
            <person name="Yoshinaga Y."/>
            <person name="Zwiers L.-H."/>
            <person name="Turgeon B."/>
            <person name="Goodwin S."/>
            <person name="Spatafora J."/>
            <person name="Crous P."/>
            <person name="Grigoriev I."/>
        </authorList>
    </citation>
    <scope>NUCLEOTIDE SEQUENCE</scope>
    <source>
        <strain evidence="2">CBS 269.34</strain>
    </source>
</reference>
<keyword evidence="3" id="KW-1185">Reference proteome</keyword>
<dbReference type="OrthoDB" id="4159781at2759"/>
<accession>A0A6A6R639</accession>
<evidence type="ECO:0008006" key="4">
    <source>
        <dbReference type="Google" id="ProtNLM"/>
    </source>
</evidence>